<gene>
    <name evidence="2" type="ORF">BC008_31870</name>
    <name evidence="3" type="ORF">BC008_33255</name>
</gene>
<feature type="transmembrane region" description="Helical" evidence="1">
    <location>
        <begin position="72"/>
        <end position="93"/>
    </location>
</feature>
<protein>
    <submittedName>
        <fullName evidence="2">Uncharacterized protein</fullName>
    </submittedName>
</protein>
<comment type="caution">
    <text evidence="2">The sequence shown here is derived from an EMBL/GenBank/DDBJ whole genome shotgun (WGS) entry which is preliminary data.</text>
</comment>
<accession>A0A0V7ZUD4</accession>
<dbReference type="AlphaFoldDB" id="A0A0V7ZUD4"/>
<feature type="transmembrane region" description="Helical" evidence="1">
    <location>
        <begin position="9"/>
        <end position="26"/>
    </location>
</feature>
<keyword evidence="4" id="KW-1185">Reference proteome</keyword>
<evidence type="ECO:0000256" key="1">
    <source>
        <dbReference type="SAM" id="Phobius"/>
    </source>
</evidence>
<evidence type="ECO:0000313" key="2">
    <source>
        <dbReference type="EMBL" id="KST67985.1"/>
    </source>
</evidence>
<keyword evidence="1" id="KW-0472">Membrane</keyword>
<dbReference type="RefSeq" id="WP_027843306.1">
    <property type="nucleotide sequence ID" value="NZ_LMTZ01000066.1"/>
</dbReference>
<dbReference type="Proteomes" id="UP000053372">
    <property type="component" value="Unassembled WGS sequence"/>
</dbReference>
<reference evidence="2 4" key="1">
    <citation type="journal article" date="2015" name="Genome Announc.">
        <title>Draft Genome of the Euendolithic (true boring) Cyanobacterium Mastigocoleus testarum strain BC008.</title>
        <authorList>
            <person name="Guida B.S."/>
            <person name="Garcia-Pichel F."/>
        </authorList>
    </citation>
    <scope>NUCLEOTIDE SEQUENCE [LARGE SCALE GENOMIC DNA]</scope>
    <source>
        <strain evidence="2 4">BC008</strain>
    </source>
</reference>
<evidence type="ECO:0000313" key="3">
    <source>
        <dbReference type="EMBL" id="KST68390.1"/>
    </source>
</evidence>
<proteinExistence type="predicted"/>
<sequence length="144" mass="16676">MKPENNTQIVLLILVALNIISTTLHYTDNAIFVEQYPEPEWFTTVGVFATLILMTPFGLLGYWLYRKGLFWWSYLCLGFYSITSVSSPGHYLYPMVIPMSVKMHLLIWCDAIAGLSLIGFIIWSGLFLQEWQKGKKLKFNQQNK</sequence>
<dbReference type="EMBL" id="LMTZ01000083">
    <property type="protein sequence ID" value="KST67985.1"/>
    <property type="molecule type" value="Genomic_DNA"/>
</dbReference>
<feature type="transmembrane region" description="Helical" evidence="1">
    <location>
        <begin position="105"/>
        <end position="128"/>
    </location>
</feature>
<organism evidence="2 4">
    <name type="scientific">Mastigocoleus testarum BC008</name>
    <dbReference type="NCBI Taxonomy" id="371196"/>
    <lineage>
        <taxon>Bacteria</taxon>
        <taxon>Bacillati</taxon>
        <taxon>Cyanobacteriota</taxon>
        <taxon>Cyanophyceae</taxon>
        <taxon>Nostocales</taxon>
        <taxon>Hapalosiphonaceae</taxon>
        <taxon>Mastigocoleus</taxon>
    </lineage>
</organism>
<keyword evidence="1" id="KW-0812">Transmembrane</keyword>
<name>A0A0V7ZUD4_9CYAN</name>
<dbReference type="EMBL" id="LMTZ01000066">
    <property type="protein sequence ID" value="KST68390.1"/>
    <property type="molecule type" value="Genomic_DNA"/>
</dbReference>
<feature type="transmembrane region" description="Helical" evidence="1">
    <location>
        <begin position="41"/>
        <end position="65"/>
    </location>
</feature>
<evidence type="ECO:0000313" key="4">
    <source>
        <dbReference type="Proteomes" id="UP000053372"/>
    </source>
</evidence>
<keyword evidence="1" id="KW-1133">Transmembrane helix</keyword>